<feature type="coiled-coil region" evidence="1">
    <location>
        <begin position="161"/>
        <end position="209"/>
    </location>
</feature>
<evidence type="ECO:0000313" key="4">
    <source>
        <dbReference type="Proteomes" id="UP001189429"/>
    </source>
</evidence>
<reference evidence="3" key="1">
    <citation type="submission" date="2023-10" db="EMBL/GenBank/DDBJ databases">
        <authorList>
            <person name="Chen Y."/>
            <person name="Shah S."/>
            <person name="Dougan E. K."/>
            <person name="Thang M."/>
            <person name="Chan C."/>
        </authorList>
    </citation>
    <scope>NUCLEOTIDE SEQUENCE [LARGE SCALE GENOMIC DNA]</scope>
</reference>
<feature type="compositionally biased region" description="Low complexity" evidence="2">
    <location>
        <begin position="496"/>
        <end position="508"/>
    </location>
</feature>
<comment type="caution">
    <text evidence="3">The sequence shown here is derived from an EMBL/GenBank/DDBJ whole genome shotgun (WGS) entry which is preliminary data.</text>
</comment>
<sequence>MAGGAGSGGKHRFSRAPWHRSWGSSPQQPPGGQREQWPPLTPGLQVAFRPAGDGARRDQSNKGHRWKSSLCGCGKNESRFYFCKHCGSLKSASKLVLSARQGHYLVAKEGGKEYEQLATLCEKLGDRAGARAHRVAAKALTEPKSVTESTQVQLNKAHQRAKGIERKLVQAVGKYNTLEQQLAAQRDVAVQLRAALAEAEEQHKQLVQKLHSSLPQEDPTELDSRVQQLKTGVSSLAKDLLSQAKAKVDAIKKAWSGVKAMADYALTLTDEGNAEGARRSLLLQPPAGILAAREDYVPLFEQVAVAVGASADHASYSALYTQVHEAAQAADGKYAARGRCPLDSKLHAAHQAEEEEQGGGKAGREGGSVAPLCPDCGREMAWSNFAEGPYLGGWHCRNEDKCGSNDELSAYRWFCEACPEDICAACVEEEQGVAQPEAWEREEQRIVLAKVREHQPRMPVVEKPQVRLQAQAARCPDCGGDMESGATSGGETTRMAGTAGTWTGAAGTRSAPPAGGSAERAPRTSVRCA</sequence>
<feature type="compositionally biased region" description="Basic residues" evidence="2">
    <location>
        <begin position="9"/>
        <end position="18"/>
    </location>
</feature>
<evidence type="ECO:0000256" key="2">
    <source>
        <dbReference type="SAM" id="MobiDB-lite"/>
    </source>
</evidence>
<feature type="region of interest" description="Disordered" evidence="2">
    <location>
        <begin position="347"/>
        <end position="366"/>
    </location>
</feature>
<evidence type="ECO:0008006" key="5">
    <source>
        <dbReference type="Google" id="ProtNLM"/>
    </source>
</evidence>
<keyword evidence="1" id="KW-0175">Coiled coil</keyword>
<proteinExistence type="predicted"/>
<keyword evidence="4" id="KW-1185">Reference proteome</keyword>
<name>A0ABN9UN40_9DINO</name>
<organism evidence="3 4">
    <name type="scientific">Prorocentrum cordatum</name>
    <dbReference type="NCBI Taxonomy" id="2364126"/>
    <lineage>
        <taxon>Eukaryota</taxon>
        <taxon>Sar</taxon>
        <taxon>Alveolata</taxon>
        <taxon>Dinophyceae</taxon>
        <taxon>Prorocentrales</taxon>
        <taxon>Prorocentraceae</taxon>
        <taxon>Prorocentrum</taxon>
    </lineage>
</organism>
<feature type="region of interest" description="Disordered" evidence="2">
    <location>
        <begin position="479"/>
        <end position="529"/>
    </location>
</feature>
<accession>A0ABN9UN40</accession>
<dbReference type="EMBL" id="CAUYUJ010016059">
    <property type="protein sequence ID" value="CAK0861341.1"/>
    <property type="molecule type" value="Genomic_DNA"/>
</dbReference>
<feature type="region of interest" description="Disordered" evidence="2">
    <location>
        <begin position="1"/>
        <end position="67"/>
    </location>
</feature>
<evidence type="ECO:0000313" key="3">
    <source>
        <dbReference type="EMBL" id="CAK0861341.1"/>
    </source>
</evidence>
<protein>
    <recommendedName>
        <fullName evidence="5">RanBP2-type domain-containing protein</fullName>
    </recommendedName>
</protein>
<dbReference type="Proteomes" id="UP001189429">
    <property type="component" value="Unassembled WGS sequence"/>
</dbReference>
<evidence type="ECO:0000256" key="1">
    <source>
        <dbReference type="SAM" id="Coils"/>
    </source>
</evidence>
<gene>
    <name evidence="3" type="ORF">PCOR1329_LOCUS50043</name>
</gene>